<dbReference type="PANTHER" id="PTHR30157:SF0">
    <property type="entry name" value="NADPH-DEPENDENT FERRIC-CHELATE REDUCTASE"/>
    <property type="match status" value="1"/>
</dbReference>
<keyword evidence="3" id="KW-1185">Reference proteome</keyword>
<dbReference type="Pfam" id="PF08021">
    <property type="entry name" value="FAD_binding_9"/>
    <property type="match status" value="1"/>
</dbReference>
<dbReference type="Proteomes" id="UP001165685">
    <property type="component" value="Unassembled WGS sequence"/>
</dbReference>
<dbReference type="InterPro" id="IPR039261">
    <property type="entry name" value="FNR_nucleotide-bd"/>
</dbReference>
<dbReference type="EMBL" id="JAQFWP010000004">
    <property type="protein sequence ID" value="MDA2803606.1"/>
    <property type="molecule type" value="Genomic_DNA"/>
</dbReference>
<dbReference type="InterPro" id="IPR013113">
    <property type="entry name" value="SIP_FAD-bd"/>
</dbReference>
<dbReference type="InterPro" id="IPR039374">
    <property type="entry name" value="SIP_fam"/>
</dbReference>
<protein>
    <submittedName>
        <fullName evidence="2">Siderophore-interacting protein</fullName>
    </submittedName>
</protein>
<name>A0ABT4TG52_9ACTN</name>
<dbReference type="Gene3D" id="2.40.30.10">
    <property type="entry name" value="Translation factors"/>
    <property type="match status" value="1"/>
</dbReference>
<evidence type="ECO:0000313" key="2">
    <source>
        <dbReference type="EMBL" id="MDA2803606.1"/>
    </source>
</evidence>
<dbReference type="CDD" id="cd06193">
    <property type="entry name" value="siderophore_interacting"/>
    <property type="match status" value="1"/>
</dbReference>
<gene>
    <name evidence="2" type="ORF">O4U47_03715</name>
</gene>
<reference evidence="2" key="1">
    <citation type="submission" date="2023-01" db="EMBL/GenBank/DDBJ databases">
        <title>Draft genome sequence of Nocardiopsis sp. LSu2-4 isolated from halophytes.</title>
        <authorList>
            <person name="Duangmal K."/>
            <person name="Chantavorakit T."/>
        </authorList>
    </citation>
    <scope>NUCLEOTIDE SEQUENCE</scope>
    <source>
        <strain evidence="2">LSu2-4</strain>
    </source>
</reference>
<sequence length="246" mass="27112">MSRFERAVLRVLRAPDHWITVRAVTDVTPRYRRIRFHGPGLLAEHPTPPAFWLRLWFPAGEDEYQRGYTVTDVDRDGGAFSVEFVLHDGSALASDWARAAEEGDRLRATVYPGKPFAVPDPAPTGYLLVGDPASLPAINDILRALPEGTPARVLLQRQHAEDMDLPAAIREGDELTWVVEEDGLPKAVAALKGDLDGWHAWVATDTGTTKRVRTLLRDTCGLPKDAVTARGYWIKGRSMGGAPKGE</sequence>
<comment type="caution">
    <text evidence="2">The sequence shown here is derived from an EMBL/GenBank/DDBJ whole genome shotgun (WGS) entry which is preliminary data.</text>
</comment>
<dbReference type="InterPro" id="IPR017938">
    <property type="entry name" value="Riboflavin_synthase-like_b-brl"/>
</dbReference>
<evidence type="ECO:0000313" key="3">
    <source>
        <dbReference type="Proteomes" id="UP001165685"/>
    </source>
</evidence>
<dbReference type="InterPro" id="IPR017927">
    <property type="entry name" value="FAD-bd_FR_type"/>
</dbReference>
<dbReference type="Gene3D" id="3.40.50.80">
    <property type="entry name" value="Nucleotide-binding domain of ferredoxin-NADP reductase (FNR) module"/>
    <property type="match status" value="1"/>
</dbReference>
<dbReference type="SUPFAM" id="SSF63380">
    <property type="entry name" value="Riboflavin synthase domain-like"/>
    <property type="match status" value="1"/>
</dbReference>
<dbReference type="PANTHER" id="PTHR30157">
    <property type="entry name" value="FERRIC REDUCTASE, NADPH-DEPENDENT"/>
    <property type="match status" value="1"/>
</dbReference>
<dbReference type="Pfam" id="PF04954">
    <property type="entry name" value="SIP"/>
    <property type="match status" value="1"/>
</dbReference>
<dbReference type="RefSeq" id="WP_270676096.1">
    <property type="nucleotide sequence ID" value="NZ_JAQFWP010000004.1"/>
</dbReference>
<proteinExistence type="predicted"/>
<evidence type="ECO:0000259" key="1">
    <source>
        <dbReference type="PROSITE" id="PS51384"/>
    </source>
</evidence>
<accession>A0ABT4TG52</accession>
<dbReference type="PROSITE" id="PS51384">
    <property type="entry name" value="FAD_FR"/>
    <property type="match status" value="1"/>
</dbReference>
<feature type="domain" description="FAD-binding FR-type" evidence="1">
    <location>
        <begin position="14"/>
        <end position="119"/>
    </location>
</feature>
<organism evidence="2 3">
    <name type="scientific">Nocardiopsis suaedae</name>
    <dbReference type="NCBI Taxonomy" id="3018444"/>
    <lineage>
        <taxon>Bacteria</taxon>
        <taxon>Bacillati</taxon>
        <taxon>Actinomycetota</taxon>
        <taxon>Actinomycetes</taxon>
        <taxon>Streptosporangiales</taxon>
        <taxon>Nocardiopsidaceae</taxon>
        <taxon>Nocardiopsis</taxon>
    </lineage>
</organism>
<dbReference type="InterPro" id="IPR007037">
    <property type="entry name" value="SIP_rossman_dom"/>
</dbReference>